<accession>A0A6I3SIM1</accession>
<feature type="domain" description="DUF2382" evidence="3">
    <location>
        <begin position="29"/>
        <end position="137"/>
    </location>
</feature>
<dbReference type="PANTHER" id="PTHR38463">
    <property type="entry name" value="STRESS RESPONSE PROTEIN YSNF"/>
    <property type="match status" value="1"/>
</dbReference>
<gene>
    <name evidence="4" type="ORF">GJ688_07115</name>
</gene>
<organism evidence="4 5">
    <name type="scientific">Heliobacterium mobile</name>
    <name type="common">Heliobacillus mobilis</name>
    <dbReference type="NCBI Taxonomy" id="28064"/>
    <lineage>
        <taxon>Bacteria</taxon>
        <taxon>Bacillati</taxon>
        <taxon>Bacillota</taxon>
        <taxon>Clostridia</taxon>
        <taxon>Eubacteriales</taxon>
        <taxon>Heliobacteriaceae</taxon>
        <taxon>Heliobacterium</taxon>
    </lineage>
</organism>
<protein>
    <submittedName>
        <fullName evidence="4">YsnF/AvaK domain-containing protein</fullName>
    </submittedName>
</protein>
<reference evidence="4 5" key="1">
    <citation type="submission" date="2019-11" db="EMBL/GenBank/DDBJ databases">
        <title>Whole-genome sequence of a the green, strictly anaerobic photosynthetic bacterium Heliobacillus mobilis DSM 6151.</title>
        <authorList>
            <person name="Kyndt J.A."/>
            <person name="Meyer T.E."/>
        </authorList>
    </citation>
    <scope>NUCLEOTIDE SEQUENCE [LARGE SCALE GENOMIC DNA]</scope>
    <source>
        <strain evidence="4 5">DSM 6151</strain>
    </source>
</reference>
<dbReference type="PANTHER" id="PTHR38463:SF1">
    <property type="entry name" value="STRESS RESPONSE PROTEIN YSNF"/>
    <property type="match status" value="1"/>
</dbReference>
<dbReference type="InterPro" id="IPR052967">
    <property type="entry name" value="Stress_Response_Assoc"/>
</dbReference>
<name>A0A6I3SIM1_HELMO</name>
<sequence>MGVFDGFREDENRELENTIESETAEQGTLHLRKEELDIAKDRVPAGEVRLRKEVVEENKVVEVPVAHEEVFIEQRAVNEPSDSPIMGNEEIIRIPVTEEQVEVGKHTVVTGEVSAYKREVENTRQIEETLKKEEARIEREGDVDIISGETDHQLH</sequence>
<dbReference type="OrthoDB" id="118405at2"/>
<dbReference type="AlphaFoldDB" id="A0A6I3SIM1"/>
<dbReference type="InterPro" id="IPR019060">
    <property type="entry name" value="DUF2382"/>
</dbReference>
<evidence type="ECO:0000313" key="5">
    <source>
        <dbReference type="Proteomes" id="UP000430670"/>
    </source>
</evidence>
<feature type="coiled-coil region" evidence="1">
    <location>
        <begin position="113"/>
        <end position="140"/>
    </location>
</feature>
<dbReference type="Pfam" id="PF09557">
    <property type="entry name" value="DUF2382"/>
    <property type="match status" value="1"/>
</dbReference>
<keyword evidence="5" id="KW-1185">Reference proteome</keyword>
<dbReference type="Proteomes" id="UP000430670">
    <property type="component" value="Unassembled WGS sequence"/>
</dbReference>
<feature type="region of interest" description="Disordered" evidence="2">
    <location>
        <begin position="1"/>
        <end position="26"/>
    </location>
</feature>
<dbReference type="EMBL" id="WNKU01000006">
    <property type="protein sequence ID" value="MTV48749.1"/>
    <property type="molecule type" value="Genomic_DNA"/>
</dbReference>
<evidence type="ECO:0000256" key="1">
    <source>
        <dbReference type="SAM" id="Coils"/>
    </source>
</evidence>
<dbReference type="RefSeq" id="WP_155475853.1">
    <property type="nucleotide sequence ID" value="NZ_WNKU01000006.1"/>
</dbReference>
<evidence type="ECO:0000313" key="4">
    <source>
        <dbReference type="EMBL" id="MTV48749.1"/>
    </source>
</evidence>
<comment type="caution">
    <text evidence="4">The sequence shown here is derived from an EMBL/GenBank/DDBJ whole genome shotgun (WGS) entry which is preliminary data.</text>
</comment>
<evidence type="ECO:0000256" key="2">
    <source>
        <dbReference type="SAM" id="MobiDB-lite"/>
    </source>
</evidence>
<feature type="compositionally biased region" description="Basic and acidic residues" evidence="2">
    <location>
        <begin position="1"/>
        <end position="16"/>
    </location>
</feature>
<keyword evidence="1" id="KW-0175">Coiled coil</keyword>
<evidence type="ECO:0000259" key="3">
    <source>
        <dbReference type="Pfam" id="PF09557"/>
    </source>
</evidence>
<dbReference type="NCBIfam" id="TIGR02271">
    <property type="entry name" value="YsnF/AvaK domain"/>
    <property type="match status" value="1"/>
</dbReference>
<proteinExistence type="predicted"/>